<evidence type="ECO:0000313" key="1">
    <source>
        <dbReference type="EMBL" id="ATH97439.1"/>
    </source>
</evidence>
<gene>
    <name evidence="1" type="ORF">COP05_10465</name>
</gene>
<evidence type="ECO:0000313" key="2">
    <source>
        <dbReference type="Proteomes" id="UP000815698"/>
    </source>
</evidence>
<dbReference type="EMBL" id="CP023482">
    <property type="protein sequence ID" value="ATH97439.1"/>
    <property type="molecule type" value="Genomic_DNA"/>
</dbReference>
<dbReference type="Proteomes" id="UP000815698">
    <property type="component" value="Chromosome"/>
</dbReference>
<proteinExistence type="predicted"/>
<accession>A0ABM6PQH1</accession>
<sequence>MVASPFHVLARREGRWWVVEIPALDIATQTRNLKDARAVAAEAIGLYLDVDESKVTVDLSIQLPRDVSSTWQKARDLEEESRKTSAEAARLSRAAVRTLRASGMSQRDTAEALGLSYQRIAQLEKQTAST</sequence>
<reference evidence="1 2" key="1">
    <citation type="journal article" date="2016" name="Int. J. Syst. Evol. Microbiol.">
        <title>Dermabacter jinjuensis sp. nov., a novel species of the genus Dermabacter isolated from a clinical specimen.</title>
        <authorList>
            <person name="Park Y.K."/>
            <person name="Lee K.M."/>
            <person name="Lee W.K."/>
            <person name="Cho M.J."/>
            <person name="Lee H.S."/>
            <person name="Cho Y.G."/>
            <person name="Lee Y.C."/>
            <person name="Lee W.K."/>
            <person name="Seong W.K."/>
            <person name="Hwang K.J."/>
        </authorList>
    </citation>
    <scope>NUCLEOTIDE SEQUENCE [LARGE SCALE GENOMIC DNA]</scope>
    <source>
        <strain evidence="1 2">32T</strain>
    </source>
</reference>
<keyword evidence="2" id="KW-1185">Reference proteome</keyword>
<dbReference type="Gene3D" id="3.30.160.250">
    <property type="match status" value="1"/>
</dbReference>
<dbReference type="RefSeq" id="WP_034371539.1">
    <property type="nucleotide sequence ID" value="NZ_CP023482.1"/>
</dbReference>
<evidence type="ECO:0008006" key="3">
    <source>
        <dbReference type="Google" id="ProtNLM"/>
    </source>
</evidence>
<name>A0ABM6PQH1_9MICO</name>
<organism evidence="1 2">
    <name type="scientific">Dermabacter jinjuensis</name>
    <dbReference type="NCBI Taxonomy" id="1667168"/>
    <lineage>
        <taxon>Bacteria</taxon>
        <taxon>Bacillati</taxon>
        <taxon>Actinomycetota</taxon>
        <taxon>Actinomycetes</taxon>
        <taxon>Micrococcales</taxon>
        <taxon>Dermabacteraceae</taxon>
        <taxon>Dermabacter</taxon>
    </lineage>
</organism>
<protein>
    <recommendedName>
        <fullName evidence="3">Type II toxin-antitoxin system HicB family antitoxin</fullName>
    </recommendedName>
</protein>